<keyword evidence="2" id="KW-1185">Reference proteome</keyword>
<organism evidence="1 2">
    <name type="scientific">Nocardia halotolerans</name>
    <dbReference type="NCBI Taxonomy" id="1755878"/>
    <lineage>
        <taxon>Bacteria</taxon>
        <taxon>Bacillati</taxon>
        <taxon>Actinomycetota</taxon>
        <taxon>Actinomycetes</taxon>
        <taxon>Mycobacteriales</taxon>
        <taxon>Nocardiaceae</taxon>
        <taxon>Nocardia</taxon>
    </lineage>
</organism>
<sequence>MVVGRGVHRLCDRFVEEYAAADPVMASLFGIVGHEDRLTDYSPDGHACRLDTARGFLAAMRATTPRDDSERVAKAVFCERVGLEVELHEAGLRSSALNVISSPVQDIRMVFDLMATETAADWAVIGTRLSRVAHTLAGLRSALLASAEHGRTPALRQITRVAEQADDWAGGPGGTGFFSTFVVAAESVADAPRAELRKFARAADRAYGDLATFLRTELAPRAPVADAVGEQTYRLWSRYFTGADIDPREACAWGWSEFSAIRAELLAVADRIAPGASLADTAAALDADPRYQVHGLDAFQAWLQHTSDRALESLRGEHFEIPEEIAALECAIAPPGGTVGAYYLGPSEDLRRPGRMFWSVEHGKEHFATWRERSTVYHEGVPGHHLQIATVVRAGDSLNKYQRMMSFVDGHGEGWALYAERLMQELGNLDDDGDLFGMLSQQLFRAARVIVDIGMHLELPIPAGTGFHEGRRWTPELGLEFLLTQTMLDPAEARDEIDRYLGWPGQAPAYKLGERRWLQAREQARRRAGAAFDLKDFHTRALRMGGMGLDTLSRQLAAGAD</sequence>
<evidence type="ECO:0000313" key="2">
    <source>
        <dbReference type="Proteomes" id="UP001595844"/>
    </source>
</evidence>
<name>A0ABV8VBR1_9NOCA</name>
<reference evidence="2" key="1">
    <citation type="journal article" date="2019" name="Int. J. Syst. Evol. Microbiol.">
        <title>The Global Catalogue of Microorganisms (GCM) 10K type strain sequencing project: providing services to taxonomists for standard genome sequencing and annotation.</title>
        <authorList>
            <consortium name="The Broad Institute Genomics Platform"/>
            <consortium name="The Broad Institute Genome Sequencing Center for Infectious Disease"/>
            <person name="Wu L."/>
            <person name="Ma J."/>
        </authorList>
    </citation>
    <scope>NUCLEOTIDE SEQUENCE [LARGE SCALE GENOMIC DNA]</scope>
    <source>
        <strain evidence="2">IBRC-M 10490</strain>
    </source>
</reference>
<dbReference type="InterPro" id="IPR010281">
    <property type="entry name" value="DUF885"/>
</dbReference>
<comment type="caution">
    <text evidence="1">The sequence shown here is derived from an EMBL/GenBank/DDBJ whole genome shotgun (WGS) entry which is preliminary data.</text>
</comment>
<proteinExistence type="predicted"/>
<dbReference type="RefSeq" id="WP_378555393.1">
    <property type="nucleotide sequence ID" value="NZ_JBHSDL010000002.1"/>
</dbReference>
<accession>A0ABV8VBR1</accession>
<dbReference type="PANTHER" id="PTHR33361">
    <property type="entry name" value="GLR0591 PROTEIN"/>
    <property type="match status" value="1"/>
</dbReference>
<protein>
    <submittedName>
        <fullName evidence="1">DUF885 domain-containing protein</fullName>
    </submittedName>
</protein>
<dbReference type="Proteomes" id="UP001595844">
    <property type="component" value="Unassembled WGS sequence"/>
</dbReference>
<gene>
    <name evidence="1" type="ORF">ACFO5K_02070</name>
</gene>
<dbReference type="Pfam" id="PF05960">
    <property type="entry name" value="DUF885"/>
    <property type="match status" value="1"/>
</dbReference>
<dbReference type="EMBL" id="JBHSDL010000002">
    <property type="protein sequence ID" value="MFC4372874.1"/>
    <property type="molecule type" value="Genomic_DNA"/>
</dbReference>
<evidence type="ECO:0000313" key="1">
    <source>
        <dbReference type="EMBL" id="MFC4372874.1"/>
    </source>
</evidence>
<dbReference type="PANTHER" id="PTHR33361:SF2">
    <property type="entry name" value="DUF885 DOMAIN-CONTAINING PROTEIN"/>
    <property type="match status" value="1"/>
</dbReference>